<keyword evidence="1 3" id="KW-0853">WD repeat</keyword>
<sequence length="323" mass="35943">MEATSQIDQMRTVKYATSEIYSLRWSFDDTLLACAEGNGHVSIYDTSLLKKRDIDCKLLESMPLFSIRWRPDKGLTKNVLLIASSEGALLHCHATTGKIIHSIVLSDNQALCCDYSPEGDHFASGWKDSIVRVYDDNTKQQISDLKRYGDKLGHSNRVYSVKWTSPYTLFSAGWDNNIYMWDLRTNCVEKYFHGAYISGDAIDVYGDLLLTLDCSINNQLKVWSVGQGQIVHSATLEQGGKPFRGYTAQFAKDNGNMIFLGGSGNYQGYLLNSGIYTQVFAFSNMMAPIYTCDFGNTTSKVALGTGDGTICEFRIVSSGNTNQ</sequence>
<name>A0A1R2APP2_9CILI</name>
<accession>A0A1R2APP2</accession>
<dbReference type="SUPFAM" id="SSF50978">
    <property type="entry name" value="WD40 repeat-like"/>
    <property type="match status" value="1"/>
</dbReference>
<dbReference type="AlphaFoldDB" id="A0A1R2APP2"/>
<comment type="caution">
    <text evidence="4">The sequence shown here is derived from an EMBL/GenBank/DDBJ whole genome shotgun (WGS) entry which is preliminary data.</text>
</comment>
<dbReference type="InterPro" id="IPR001680">
    <property type="entry name" value="WD40_rpt"/>
</dbReference>
<dbReference type="InterPro" id="IPR036322">
    <property type="entry name" value="WD40_repeat_dom_sf"/>
</dbReference>
<dbReference type="EMBL" id="MPUH01001709">
    <property type="protein sequence ID" value="OMJ66477.1"/>
    <property type="molecule type" value="Genomic_DNA"/>
</dbReference>
<gene>
    <name evidence="4" type="ORF">SteCoe_36663</name>
</gene>
<dbReference type="Proteomes" id="UP000187209">
    <property type="component" value="Unassembled WGS sequence"/>
</dbReference>
<dbReference type="PROSITE" id="PS50082">
    <property type="entry name" value="WD_REPEATS_2"/>
    <property type="match status" value="1"/>
</dbReference>
<feature type="repeat" description="WD" evidence="3">
    <location>
        <begin position="151"/>
        <end position="185"/>
    </location>
</feature>
<reference evidence="4 5" key="1">
    <citation type="submission" date="2016-11" db="EMBL/GenBank/DDBJ databases">
        <title>The macronuclear genome of Stentor coeruleus: a giant cell with tiny introns.</title>
        <authorList>
            <person name="Slabodnick M."/>
            <person name="Ruby J.G."/>
            <person name="Reiff S.B."/>
            <person name="Swart E.C."/>
            <person name="Gosai S."/>
            <person name="Prabakaran S."/>
            <person name="Witkowska E."/>
            <person name="Larue G.E."/>
            <person name="Fisher S."/>
            <person name="Freeman R.M."/>
            <person name="Gunawardena J."/>
            <person name="Chu W."/>
            <person name="Stover N.A."/>
            <person name="Gregory B.D."/>
            <person name="Nowacki M."/>
            <person name="Derisi J."/>
            <person name="Roy S.W."/>
            <person name="Marshall W.F."/>
            <person name="Sood P."/>
        </authorList>
    </citation>
    <scope>NUCLEOTIDE SEQUENCE [LARGE SCALE GENOMIC DNA]</scope>
    <source>
        <strain evidence="4">WM001</strain>
    </source>
</reference>
<organism evidence="4 5">
    <name type="scientific">Stentor coeruleus</name>
    <dbReference type="NCBI Taxonomy" id="5963"/>
    <lineage>
        <taxon>Eukaryota</taxon>
        <taxon>Sar</taxon>
        <taxon>Alveolata</taxon>
        <taxon>Ciliophora</taxon>
        <taxon>Postciliodesmatophora</taxon>
        <taxon>Heterotrichea</taxon>
        <taxon>Heterotrichida</taxon>
        <taxon>Stentoridae</taxon>
        <taxon>Stentor</taxon>
    </lineage>
</organism>
<evidence type="ECO:0000256" key="3">
    <source>
        <dbReference type="PROSITE-ProRule" id="PRU00221"/>
    </source>
</evidence>
<dbReference type="OrthoDB" id="361494at2759"/>
<evidence type="ECO:0000313" key="5">
    <source>
        <dbReference type="Proteomes" id="UP000187209"/>
    </source>
</evidence>
<dbReference type="PANTHER" id="PTHR47822:SF2">
    <property type="entry name" value="F-BOX AND WD-40 DOMAIN PROTEIN 7"/>
    <property type="match status" value="1"/>
</dbReference>
<dbReference type="PROSITE" id="PS00678">
    <property type="entry name" value="WD_REPEATS_1"/>
    <property type="match status" value="1"/>
</dbReference>
<dbReference type="PROSITE" id="PS50294">
    <property type="entry name" value="WD_REPEATS_REGION"/>
    <property type="match status" value="1"/>
</dbReference>
<dbReference type="InterPro" id="IPR015943">
    <property type="entry name" value="WD40/YVTN_repeat-like_dom_sf"/>
</dbReference>
<dbReference type="SMART" id="SM00320">
    <property type="entry name" value="WD40"/>
    <property type="match status" value="4"/>
</dbReference>
<keyword evidence="2" id="KW-0677">Repeat</keyword>
<proteinExistence type="predicted"/>
<dbReference type="InterPro" id="IPR019775">
    <property type="entry name" value="WD40_repeat_CS"/>
</dbReference>
<dbReference type="PANTHER" id="PTHR47822">
    <property type="entry name" value="CARBOHYDRATE BINDING DOMAIN CONTAINING PROTEIN"/>
    <property type="match status" value="1"/>
</dbReference>
<protein>
    <submittedName>
        <fullName evidence="4">Uncharacterized protein</fullName>
    </submittedName>
</protein>
<keyword evidence="5" id="KW-1185">Reference proteome</keyword>
<dbReference type="Pfam" id="PF00400">
    <property type="entry name" value="WD40"/>
    <property type="match status" value="3"/>
</dbReference>
<evidence type="ECO:0000313" key="4">
    <source>
        <dbReference type="EMBL" id="OMJ66477.1"/>
    </source>
</evidence>
<dbReference type="Gene3D" id="2.130.10.10">
    <property type="entry name" value="YVTN repeat-like/Quinoprotein amine dehydrogenase"/>
    <property type="match status" value="2"/>
</dbReference>
<evidence type="ECO:0000256" key="2">
    <source>
        <dbReference type="ARBA" id="ARBA00022737"/>
    </source>
</evidence>
<evidence type="ECO:0000256" key="1">
    <source>
        <dbReference type="ARBA" id="ARBA00022574"/>
    </source>
</evidence>